<dbReference type="CDD" id="cd00130">
    <property type="entry name" value="PAS"/>
    <property type="match status" value="2"/>
</dbReference>
<keyword evidence="14" id="KW-1185">Reference proteome</keyword>
<keyword evidence="4" id="KW-0902">Two-component regulatory system</keyword>
<dbReference type="InterPro" id="IPR005467">
    <property type="entry name" value="His_kinase_dom"/>
</dbReference>
<feature type="domain" description="Histidine kinase" evidence="8">
    <location>
        <begin position="499"/>
        <end position="720"/>
    </location>
</feature>
<dbReference type="Gene3D" id="1.20.120.160">
    <property type="entry name" value="HPT domain"/>
    <property type="match status" value="1"/>
</dbReference>
<dbReference type="EMBL" id="JABFUC010000012">
    <property type="protein sequence ID" value="MCG6659019.1"/>
    <property type="molecule type" value="Genomic_DNA"/>
</dbReference>
<dbReference type="SUPFAM" id="SSF55785">
    <property type="entry name" value="PYP-like sensor domain (PAS domain)"/>
    <property type="match status" value="2"/>
</dbReference>
<dbReference type="Gene3D" id="3.30.565.10">
    <property type="entry name" value="Histidine kinase-like ATPase, C-terminal domain"/>
    <property type="match status" value="1"/>
</dbReference>
<dbReference type="InterPro" id="IPR003661">
    <property type="entry name" value="HisK_dim/P_dom"/>
</dbReference>
<dbReference type="PROSITE" id="PS50112">
    <property type="entry name" value="PAS"/>
    <property type="match status" value="1"/>
</dbReference>
<feature type="transmembrane region" description="Helical" evidence="7">
    <location>
        <begin position="193"/>
        <end position="217"/>
    </location>
</feature>
<feature type="domain" description="Response regulatory" evidence="9">
    <location>
        <begin position="759"/>
        <end position="879"/>
    </location>
</feature>
<dbReference type="SUPFAM" id="SSF47384">
    <property type="entry name" value="Homodimeric domain of signal transducing histidine kinase"/>
    <property type="match status" value="1"/>
</dbReference>
<dbReference type="PRINTS" id="PR00344">
    <property type="entry name" value="BCTRLSENSOR"/>
</dbReference>
<dbReference type="InterPro" id="IPR036641">
    <property type="entry name" value="HPT_dom_sf"/>
</dbReference>
<evidence type="ECO:0000259" key="10">
    <source>
        <dbReference type="PROSITE" id="PS50112"/>
    </source>
</evidence>
<sequence>MKLVTDVNDDLAIRARRLTQAGVALVALVILAMAWTLYSATISTRNATEDILQSERISDALETISRELHRAEAAQRGHILSGDSAYLAMRHQAVDELPIAIDRLRQYADQDPLIGPQVEQLEERIESRIELMNEHLHLFQEEGLAAAGQLAASPRLREAAADTHALIHQHLDQERQRIERRLHAQQNRYQSQMMVFFILVPVILLTLLLGYLALIALQRARHRAERDLRTITDNLPGAVYQYWQQPNGTCGFSFVSEGIHDLLGLEPAAVVGSPRAMFDRIAVDDLPGLEAAIDASARTLAQFEFTHRVSHANGKIRSINARSSPYRRKDGTVVWNGYWSDVTEQMATEKELVISKHQLQMAVELSQLGKWHWSIPRDELDWSPRCCEIFGVPPDTPLNFELFLGCTHPDDRTRIQDAVNTALQQGVQYQEEFRVVWPDGSVHWVEAAGRAQYSHDGHPESMDGIVIDINARKNMELTLRAAKESAEVANRAKSTFLATMSHEIRTPLNGVLGMLEVLSLTELNPEQRTTVEVIRQSSRSLQRLIGDVLDLSKIEAEKLELHPCAASIQRIVEDVLALYSSTATSHGLTLSATIDPGISPAVMVDSLRLKQILNNLISNALKFTEEGGIEVDVACIRREKRREWVQITVKDTGIGIEPALQARLFDPFMQAESSISTRYGGTGLGLSICQRLAKLMGGEIELTSQPGQGTTLTLTLPVAPADPAQLVDVTREQHREELKAATARRTPPTLEQAEEEGTLILVVDDHPTNRQVLMRQLNLLGYAAECAEDGQQALELWRRRRFGLILADCNMPRMNGYELARAIRQDEASDTAANHIPIIAFTANALGGDASRCFAAGMDDYLSKPAGMLQLRNMIENWLPHPSARGSVADTLAATPPPLDPAADDPVDPTALDLVSGDDGELAREILHDFRCSNELDAKRLEQAIYDSDSTTLVRAAHRIKGASRLVGAHPLAQTCERLERAGRSEAWGEIVVGLEEFRQEQERLHAYIDRL</sequence>
<keyword evidence="3 6" id="KW-0597">Phosphoprotein</keyword>
<dbReference type="PROSITE" id="PS50110">
    <property type="entry name" value="RESPONSE_REGULATORY"/>
    <property type="match status" value="1"/>
</dbReference>
<dbReference type="Pfam" id="PF01627">
    <property type="entry name" value="Hpt"/>
    <property type="match status" value="1"/>
</dbReference>
<feature type="domain" description="PAS" evidence="10">
    <location>
        <begin position="382"/>
        <end position="426"/>
    </location>
</feature>
<name>A0ABS9PB67_9GAMM</name>
<dbReference type="InterPro" id="IPR000700">
    <property type="entry name" value="PAS-assoc_C"/>
</dbReference>
<feature type="modified residue" description="4-aspartylphosphate" evidence="6">
    <location>
        <position position="808"/>
    </location>
</feature>
<dbReference type="SUPFAM" id="SSF55874">
    <property type="entry name" value="ATPase domain of HSP90 chaperone/DNA topoisomerase II/histidine kinase"/>
    <property type="match status" value="1"/>
</dbReference>
<proteinExistence type="predicted"/>
<dbReference type="EC" id="2.7.13.3" evidence="2"/>
<dbReference type="Pfam" id="PF05227">
    <property type="entry name" value="CHASE3"/>
    <property type="match status" value="1"/>
</dbReference>
<evidence type="ECO:0000313" key="13">
    <source>
        <dbReference type="EMBL" id="MCG6659019.1"/>
    </source>
</evidence>
<dbReference type="SMART" id="SM00448">
    <property type="entry name" value="REC"/>
    <property type="match status" value="1"/>
</dbReference>
<dbReference type="CDD" id="cd17546">
    <property type="entry name" value="REC_hyHK_CKI1_RcsC-like"/>
    <property type="match status" value="1"/>
</dbReference>
<dbReference type="PROSITE" id="PS50113">
    <property type="entry name" value="PAC"/>
    <property type="match status" value="1"/>
</dbReference>
<evidence type="ECO:0000259" key="11">
    <source>
        <dbReference type="PROSITE" id="PS50113"/>
    </source>
</evidence>
<feature type="domain" description="PAC" evidence="11">
    <location>
        <begin position="429"/>
        <end position="481"/>
    </location>
</feature>
<dbReference type="InterPro" id="IPR011006">
    <property type="entry name" value="CheY-like_superfamily"/>
</dbReference>
<dbReference type="InterPro" id="IPR001789">
    <property type="entry name" value="Sig_transdc_resp-reg_receiver"/>
</dbReference>
<accession>A0ABS9PB67</accession>
<dbReference type="CDD" id="cd16922">
    <property type="entry name" value="HATPase_EvgS-ArcB-TorS-like"/>
    <property type="match status" value="1"/>
</dbReference>
<dbReference type="InterPro" id="IPR036890">
    <property type="entry name" value="HATPase_C_sf"/>
</dbReference>
<gene>
    <name evidence="13" type="ORF">HOP52_14760</name>
</gene>
<evidence type="ECO:0000256" key="4">
    <source>
        <dbReference type="ARBA" id="ARBA00023012"/>
    </source>
</evidence>
<reference evidence="13 14" key="1">
    <citation type="submission" date="2020-05" db="EMBL/GenBank/DDBJ databases">
        <title>Comparative genomic analysis of denitrifying bacteria from Halomonas genus.</title>
        <authorList>
            <person name="Wang L."/>
            <person name="Shao Z."/>
        </authorList>
    </citation>
    <scope>NUCLEOTIDE SEQUENCE [LARGE SCALE GENOMIC DNA]</scope>
    <source>
        <strain evidence="13 14">A4</strain>
    </source>
</reference>
<dbReference type="Pfam" id="PF08447">
    <property type="entry name" value="PAS_3"/>
    <property type="match status" value="2"/>
</dbReference>
<dbReference type="CDD" id="cd00088">
    <property type="entry name" value="HPT"/>
    <property type="match status" value="1"/>
</dbReference>
<feature type="modified residue" description="Phosphohistidine" evidence="5">
    <location>
        <position position="958"/>
    </location>
</feature>
<dbReference type="InterPro" id="IPR000014">
    <property type="entry name" value="PAS"/>
</dbReference>
<dbReference type="Proteomes" id="UP000814385">
    <property type="component" value="Unassembled WGS sequence"/>
</dbReference>
<dbReference type="SMART" id="SM00387">
    <property type="entry name" value="HATPase_c"/>
    <property type="match status" value="1"/>
</dbReference>
<dbReference type="RefSeq" id="WP_238978161.1">
    <property type="nucleotide sequence ID" value="NZ_JABFUC010000012.1"/>
</dbReference>
<evidence type="ECO:0000256" key="7">
    <source>
        <dbReference type="SAM" id="Phobius"/>
    </source>
</evidence>
<evidence type="ECO:0000256" key="5">
    <source>
        <dbReference type="PROSITE-ProRule" id="PRU00110"/>
    </source>
</evidence>
<protein>
    <recommendedName>
        <fullName evidence="2">histidine kinase</fullName>
        <ecNumber evidence="2">2.7.13.3</ecNumber>
    </recommendedName>
</protein>
<dbReference type="InterPro" id="IPR003594">
    <property type="entry name" value="HATPase_dom"/>
</dbReference>
<keyword evidence="7" id="KW-1133">Transmembrane helix</keyword>
<dbReference type="Pfam" id="PF00512">
    <property type="entry name" value="HisKA"/>
    <property type="match status" value="1"/>
</dbReference>
<feature type="domain" description="HPt" evidence="12">
    <location>
        <begin position="919"/>
        <end position="1012"/>
    </location>
</feature>
<dbReference type="Pfam" id="PF00072">
    <property type="entry name" value="Response_reg"/>
    <property type="match status" value="1"/>
</dbReference>
<dbReference type="InterPro" id="IPR007891">
    <property type="entry name" value="CHASE3"/>
</dbReference>
<dbReference type="CDD" id="cd00082">
    <property type="entry name" value="HisKA"/>
    <property type="match status" value="1"/>
</dbReference>
<dbReference type="InterPro" id="IPR035965">
    <property type="entry name" value="PAS-like_dom_sf"/>
</dbReference>
<evidence type="ECO:0000256" key="3">
    <source>
        <dbReference type="ARBA" id="ARBA00022553"/>
    </source>
</evidence>
<dbReference type="InterPro" id="IPR008207">
    <property type="entry name" value="Sig_transdc_His_kin_Hpt_dom"/>
</dbReference>
<dbReference type="InterPro" id="IPR013655">
    <property type="entry name" value="PAS_fold_3"/>
</dbReference>
<dbReference type="PANTHER" id="PTHR45339:SF6">
    <property type="entry name" value="SENSORY HISTIDINE PROTEIN KINASE"/>
    <property type="match status" value="1"/>
</dbReference>
<evidence type="ECO:0000259" key="9">
    <source>
        <dbReference type="PROSITE" id="PS50110"/>
    </source>
</evidence>
<keyword evidence="7" id="KW-0812">Transmembrane</keyword>
<organism evidence="13 14">
    <name type="scientific">Billgrantia campisalis</name>
    <dbReference type="NCBI Taxonomy" id="74661"/>
    <lineage>
        <taxon>Bacteria</taxon>
        <taxon>Pseudomonadati</taxon>
        <taxon>Pseudomonadota</taxon>
        <taxon>Gammaproteobacteria</taxon>
        <taxon>Oceanospirillales</taxon>
        <taxon>Halomonadaceae</taxon>
        <taxon>Billgrantia</taxon>
    </lineage>
</organism>
<evidence type="ECO:0000256" key="2">
    <source>
        <dbReference type="ARBA" id="ARBA00012438"/>
    </source>
</evidence>
<dbReference type="PROSITE" id="PS50109">
    <property type="entry name" value="HIS_KIN"/>
    <property type="match status" value="1"/>
</dbReference>
<dbReference type="SUPFAM" id="SSF52172">
    <property type="entry name" value="CheY-like"/>
    <property type="match status" value="1"/>
</dbReference>
<dbReference type="InterPro" id="IPR036097">
    <property type="entry name" value="HisK_dim/P_sf"/>
</dbReference>
<dbReference type="SMART" id="SM00086">
    <property type="entry name" value="PAC"/>
    <property type="match status" value="2"/>
</dbReference>
<evidence type="ECO:0000256" key="6">
    <source>
        <dbReference type="PROSITE-ProRule" id="PRU00169"/>
    </source>
</evidence>
<dbReference type="PANTHER" id="PTHR45339">
    <property type="entry name" value="HYBRID SIGNAL TRANSDUCTION HISTIDINE KINASE J"/>
    <property type="match status" value="1"/>
</dbReference>
<evidence type="ECO:0000256" key="1">
    <source>
        <dbReference type="ARBA" id="ARBA00000085"/>
    </source>
</evidence>
<evidence type="ECO:0000259" key="12">
    <source>
        <dbReference type="PROSITE" id="PS50894"/>
    </source>
</evidence>
<dbReference type="Gene3D" id="2.10.70.100">
    <property type="match status" value="1"/>
</dbReference>
<feature type="transmembrane region" description="Helical" evidence="7">
    <location>
        <begin position="21"/>
        <end position="38"/>
    </location>
</feature>
<dbReference type="NCBIfam" id="TIGR00229">
    <property type="entry name" value="sensory_box"/>
    <property type="match status" value="1"/>
</dbReference>
<dbReference type="SMART" id="SM00388">
    <property type="entry name" value="HisKA"/>
    <property type="match status" value="1"/>
</dbReference>
<comment type="catalytic activity">
    <reaction evidence="1">
        <text>ATP + protein L-histidine = ADP + protein N-phospho-L-histidine.</text>
        <dbReference type="EC" id="2.7.13.3"/>
    </reaction>
</comment>
<dbReference type="Gene3D" id="3.30.450.20">
    <property type="entry name" value="PAS domain"/>
    <property type="match status" value="2"/>
</dbReference>
<dbReference type="InterPro" id="IPR001610">
    <property type="entry name" value="PAC"/>
</dbReference>
<dbReference type="SMART" id="SM00073">
    <property type="entry name" value="HPT"/>
    <property type="match status" value="1"/>
</dbReference>
<comment type="caution">
    <text evidence="13">The sequence shown here is derived from an EMBL/GenBank/DDBJ whole genome shotgun (WGS) entry which is preliminary data.</text>
</comment>
<dbReference type="Pfam" id="PF02518">
    <property type="entry name" value="HATPase_c"/>
    <property type="match status" value="1"/>
</dbReference>
<dbReference type="SUPFAM" id="SSF47226">
    <property type="entry name" value="Histidine-containing phosphotransfer domain, HPT domain"/>
    <property type="match status" value="1"/>
</dbReference>
<dbReference type="Gene3D" id="1.10.287.130">
    <property type="match status" value="1"/>
</dbReference>
<dbReference type="SMART" id="SM00091">
    <property type="entry name" value="PAS"/>
    <property type="match status" value="2"/>
</dbReference>
<dbReference type="PROSITE" id="PS50894">
    <property type="entry name" value="HPT"/>
    <property type="match status" value="1"/>
</dbReference>
<keyword evidence="7" id="KW-0472">Membrane</keyword>
<evidence type="ECO:0000313" key="14">
    <source>
        <dbReference type="Proteomes" id="UP000814385"/>
    </source>
</evidence>
<evidence type="ECO:0000259" key="8">
    <source>
        <dbReference type="PROSITE" id="PS50109"/>
    </source>
</evidence>
<dbReference type="Gene3D" id="3.40.50.2300">
    <property type="match status" value="1"/>
</dbReference>
<dbReference type="InterPro" id="IPR004358">
    <property type="entry name" value="Sig_transdc_His_kin-like_C"/>
</dbReference>